<dbReference type="SUPFAM" id="SSF101936">
    <property type="entry name" value="DNA-binding pseudobarrel domain"/>
    <property type="match status" value="3"/>
</dbReference>
<keyword evidence="9" id="KW-1185">Reference proteome</keyword>
<evidence type="ECO:0000256" key="4">
    <source>
        <dbReference type="ARBA" id="ARBA00023163"/>
    </source>
</evidence>
<dbReference type="GO" id="GO:0003677">
    <property type="term" value="F:DNA binding"/>
    <property type="evidence" value="ECO:0007669"/>
    <property type="project" value="UniProtKB-KW"/>
</dbReference>
<accession>A0AAW0IX10</accession>
<dbReference type="PANTHER" id="PTHR31920">
    <property type="entry name" value="B3 DOMAIN-CONTAINING"/>
    <property type="match status" value="1"/>
</dbReference>
<dbReference type="SMART" id="SM01019">
    <property type="entry name" value="B3"/>
    <property type="match status" value="3"/>
</dbReference>
<feature type="compositionally biased region" description="Basic and acidic residues" evidence="6">
    <location>
        <begin position="151"/>
        <end position="162"/>
    </location>
</feature>
<comment type="caution">
    <text evidence="8">The sequence shown here is derived from an EMBL/GenBank/DDBJ whole genome shotgun (WGS) entry which is preliminary data.</text>
</comment>
<name>A0AAW0IX10_QUESU</name>
<keyword evidence="5" id="KW-0539">Nucleus</keyword>
<keyword evidence="4" id="KW-0804">Transcription</keyword>
<organism evidence="8 9">
    <name type="scientific">Quercus suber</name>
    <name type="common">Cork oak</name>
    <dbReference type="NCBI Taxonomy" id="58331"/>
    <lineage>
        <taxon>Eukaryota</taxon>
        <taxon>Viridiplantae</taxon>
        <taxon>Streptophyta</taxon>
        <taxon>Embryophyta</taxon>
        <taxon>Tracheophyta</taxon>
        <taxon>Spermatophyta</taxon>
        <taxon>Magnoliopsida</taxon>
        <taxon>eudicotyledons</taxon>
        <taxon>Gunneridae</taxon>
        <taxon>Pentapetalae</taxon>
        <taxon>rosids</taxon>
        <taxon>fabids</taxon>
        <taxon>Fagales</taxon>
        <taxon>Fagaceae</taxon>
        <taxon>Quercus</taxon>
    </lineage>
</organism>
<dbReference type="PANTHER" id="PTHR31920:SF147">
    <property type="entry name" value="TF-B3 DOMAIN-CONTAINING PROTEIN"/>
    <property type="match status" value="1"/>
</dbReference>
<dbReference type="PROSITE" id="PS50863">
    <property type="entry name" value="B3"/>
    <property type="match status" value="2"/>
</dbReference>
<evidence type="ECO:0000256" key="2">
    <source>
        <dbReference type="ARBA" id="ARBA00023015"/>
    </source>
</evidence>
<gene>
    <name evidence="8" type="primary">VRN1_25</name>
    <name evidence="8" type="ORF">CFP56_040930</name>
</gene>
<evidence type="ECO:0000259" key="7">
    <source>
        <dbReference type="PROSITE" id="PS50863"/>
    </source>
</evidence>
<comment type="subcellular location">
    <subcellularLocation>
        <location evidence="1">Nucleus</location>
    </subcellularLocation>
</comment>
<feature type="domain" description="TF-B3" evidence="7">
    <location>
        <begin position="12"/>
        <end position="105"/>
    </location>
</feature>
<dbReference type="Pfam" id="PF02362">
    <property type="entry name" value="B3"/>
    <property type="match status" value="2"/>
</dbReference>
<keyword evidence="3" id="KW-0238">DNA-binding</keyword>
<evidence type="ECO:0000256" key="6">
    <source>
        <dbReference type="SAM" id="MobiDB-lite"/>
    </source>
</evidence>
<protein>
    <submittedName>
        <fullName evidence="8">B3 domain-containing transcription factor vrn1</fullName>
    </submittedName>
</protein>
<dbReference type="InterPro" id="IPR003340">
    <property type="entry name" value="B3_DNA-bd"/>
</dbReference>
<dbReference type="InterPro" id="IPR015300">
    <property type="entry name" value="DNA-bd_pseudobarrel_sf"/>
</dbReference>
<dbReference type="Gene3D" id="2.40.330.10">
    <property type="entry name" value="DNA-binding pseudobarrel domain"/>
    <property type="match status" value="4"/>
</dbReference>
<evidence type="ECO:0000313" key="8">
    <source>
        <dbReference type="EMBL" id="KAK7818812.1"/>
    </source>
</evidence>
<evidence type="ECO:0000313" key="9">
    <source>
        <dbReference type="Proteomes" id="UP000237347"/>
    </source>
</evidence>
<evidence type="ECO:0000256" key="5">
    <source>
        <dbReference type="ARBA" id="ARBA00023242"/>
    </source>
</evidence>
<sequence length="480" mass="55702">MAGRCKSRTPSHFFKIILPSTIQHMKLSIPEKFVREFGDELSTVSKLTLPYGRSWLVGLEKVDKNIWFCDGWKDFVEYHSICYGYFLVFEYQGNSNFHVLVFDKTATEIQYPLSKNCKLEDQVAIMELDDANISMHNKNENEMSNSDDELPANHKEVREKSVKKQISGMSSKGKLMMSRGRERAIQAARRLRPKNPSFMGIIGRVNMHKHIMYIPARFAIKHLCGSQIAKLETPDGRQWSVNCHKRGRLSSAMNIGRGWIVFARENNLEEGDVCVFELIKRKPVVLNVSIFRVVDYALPQQRISEKFVREFGNKLFTAVKLIVTYGRIWQVELEKDFVEYYSICYGYLLVFKYQGNSNFNVLVFNKTATEIQYPLSMNCKLEDQADIMELEDANISMHHKNDNEMSNSNELATKHVEVFKGKFKMSRVRERAIKAAKMFKPKNPSFIGIIKHYNMSSRHMYVPAGFAFKYLHQNDQIAKL</sequence>
<feature type="region of interest" description="Disordered" evidence="6">
    <location>
        <begin position="138"/>
        <end position="164"/>
    </location>
</feature>
<dbReference type="InterPro" id="IPR050655">
    <property type="entry name" value="Plant_B3_domain"/>
</dbReference>
<dbReference type="EMBL" id="PKMF04000810">
    <property type="protein sequence ID" value="KAK7818812.1"/>
    <property type="molecule type" value="Genomic_DNA"/>
</dbReference>
<evidence type="ECO:0000256" key="3">
    <source>
        <dbReference type="ARBA" id="ARBA00023125"/>
    </source>
</evidence>
<dbReference type="GO" id="GO:0005634">
    <property type="term" value="C:nucleus"/>
    <property type="evidence" value="ECO:0007669"/>
    <property type="project" value="UniProtKB-SubCell"/>
</dbReference>
<proteinExistence type="predicted"/>
<dbReference type="CDD" id="cd10017">
    <property type="entry name" value="B3_DNA"/>
    <property type="match status" value="2"/>
</dbReference>
<reference evidence="8 9" key="1">
    <citation type="journal article" date="2018" name="Sci. Data">
        <title>The draft genome sequence of cork oak.</title>
        <authorList>
            <person name="Ramos A.M."/>
            <person name="Usie A."/>
            <person name="Barbosa P."/>
            <person name="Barros P.M."/>
            <person name="Capote T."/>
            <person name="Chaves I."/>
            <person name="Simoes F."/>
            <person name="Abreu I."/>
            <person name="Carrasquinho I."/>
            <person name="Faro C."/>
            <person name="Guimaraes J.B."/>
            <person name="Mendonca D."/>
            <person name="Nobrega F."/>
            <person name="Rodrigues L."/>
            <person name="Saibo N.J.M."/>
            <person name="Varela M.C."/>
            <person name="Egas C."/>
            <person name="Matos J."/>
            <person name="Miguel C.M."/>
            <person name="Oliveira M.M."/>
            <person name="Ricardo C.P."/>
            <person name="Goncalves S."/>
        </authorList>
    </citation>
    <scope>NUCLEOTIDE SEQUENCE [LARGE SCALE GENOMIC DNA]</scope>
    <source>
        <strain evidence="9">cv. HL8</strain>
    </source>
</reference>
<keyword evidence="2" id="KW-0805">Transcription regulation</keyword>
<dbReference type="AlphaFoldDB" id="A0AAW0IX10"/>
<evidence type="ECO:0000256" key="1">
    <source>
        <dbReference type="ARBA" id="ARBA00004123"/>
    </source>
</evidence>
<feature type="domain" description="TF-B3" evidence="7">
    <location>
        <begin position="197"/>
        <end position="294"/>
    </location>
</feature>
<dbReference type="Proteomes" id="UP000237347">
    <property type="component" value="Unassembled WGS sequence"/>
</dbReference>